<dbReference type="NCBIfam" id="TIGR00377">
    <property type="entry name" value="ant_ant_sig"/>
    <property type="match status" value="1"/>
</dbReference>
<dbReference type="KEGG" id="cle:Clole_1462"/>
<comment type="similarity">
    <text evidence="1 2">Belongs to the anti-sigma-factor antagonist family.</text>
</comment>
<dbReference type="RefSeq" id="WP_013656486.1">
    <property type="nucleotide sequence ID" value="NC_015275.1"/>
</dbReference>
<dbReference type="AlphaFoldDB" id="F2JJ29"/>
<feature type="domain" description="STAS" evidence="3">
    <location>
        <begin position="1"/>
        <end position="109"/>
    </location>
</feature>
<dbReference type="Gene3D" id="3.30.750.24">
    <property type="entry name" value="STAS domain"/>
    <property type="match status" value="1"/>
</dbReference>
<dbReference type="EMBL" id="CP002582">
    <property type="protein sequence ID" value="ADZ83188.1"/>
    <property type="molecule type" value="Genomic_DNA"/>
</dbReference>
<dbReference type="PANTHER" id="PTHR33495:SF2">
    <property type="entry name" value="ANTI-SIGMA FACTOR ANTAGONIST TM_1081-RELATED"/>
    <property type="match status" value="1"/>
</dbReference>
<dbReference type="InterPro" id="IPR002645">
    <property type="entry name" value="STAS_dom"/>
</dbReference>
<dbReference type="HOGENOM" id="CLU_115403_7_0_9"/>
<reference evidence="4 5" key="1">
    <citation type="journal article" date="2011" name="J. Bacteriol.">
        <title>Complete genome sequence of the cellulose-degrading bacterium Cellulosilyticum lentocellum.</title>
        <authorList>
            <consortium name="US DOE Joint Genome Institute"/>
            <person name="Miller D.A."/>
            <person name="Suen G."/>
            <person name="Bruce D."/>
            <person name="Copeland A."/>
            <person name="Cheng J.F."/>
            <person name="Detter C."/>
            <person name="Goodwin L.A."/>
            <person name="Han C.S."/>
            <person name="Hauser L.J."/>
            <person name="Land M.L."/>
            <person name="Lapidus A."/>
            <person name="Lucas S."/>
            <person name="Meincke L."/>
            <person name="Pitluck S."/>
            <person name="Tapia R."/>
            <person name="Teshima H."/>
            <person name="Woyke T."/>
            <person name="Fox B.G."/>
            <person name="Angert E.R."/>
            <person name="Currie C.R."/>
        </authorList>
    </citation>
    <scope>NUCLEOTIDE SEQUENCE [LARGE SCALE GENOMIC DNA]</scope>
    <source>
        <strain evidence="5">ATCC 49066 / DSM 5427 / NCIMB 11756 / RHM5</strain>
    </source>
</reference>
<dbReference type="InterPro" id="IPR036513">
    <property type="entry name" value="STAS_dom_sf"/>
</dbReference>
<dbReference type="SUPFAM" id="SSF52091">
    <property type="entry name" value="SpoIIaa-like"/>
    <property type="match status" value="1"/>
</dbReference>
<organism evidence="4 5">
    <name type="scientific">Cellulosilyticum lentocellum (strain ATCC 49066 / DSM 5427 / NCIMB 11756 / RHM5)</name>
    <name type="common">Clostridium lentocellum</name>
    <dbReference type="NCBI Taxonomy" id="642492"/>
    <lineage>
        <taxon>Bacteria</taxon>
        <taxon>Bacillati</taxon>
        <taxon>Bacillota</taxon>
        <taxon>Clostridia</taxon>
        <taxon>Lachnospirales</taxon>
        <taxon>Cellulosilyticaceae</taxon>
        <taxon>Cellulosilyticum</taxon>
    </lineage>
</organism>
<evidence type="ECO:0000259" key="3">
    <source>
        <dbReference type="PROSITE" id="PS50801"/>
    </source>
</evidence>
<dbReference type="InterPro" id="IPR003658">
    <property type="entry name" value="Anti-sigma_ant"/>
</dbReference>
<sequence>MEFIMVERTLVVVLEGEIDHHTCVEIRREVDREYQKNRAKDLLFDFEKVNFMDSSGIGMLMGRYRSVAICGGSIGLYNVSREAGRILSMSGIYKLMKTYNSKQEALEALAAFA</sequence>
<name>F2JJ29_CELLD</name>
<dbReference type="GO" id="GO:0043856">
    <property type="term" value="F:anti-sigma factor antagonist activity"/>
    <property type="evidence" value="ECO:0007669"/>
    <property type="project" value="InterPro"/>
</dbReference>
<keyword evidence="5" id="KW-1185">Reference proteome</keyword>
<dbReference type="eggNOG" id="COG1366">
    <property type="taxonomic scope" value="Bacteria"/>
</dbReference>
<dbReference type="PANTHER" id="PTHR33495">
    <property type="entry name" value="ANTI-SIGMA FACTOR ANTAGONIST TM_1081-RELATED-RELATED"/>
    <property type="match status" value="1"/>
</dbReference>
<dbReference type="PROSITE" id="PS50801">
    <property type="entry name" value="STAS"/>
    <property type="match status" value="1"/>
</dbReference>
<evidence type="ECO:0000313" key="5">
    <source>
        <dbReference type="Proteomes" id="UP000008467"/>
    </source>
</evidence>
<evidence type="ECO:0000256" key="2">
    <source>
        <dbReference type="RuleBase" id="RU003749"/>
    </source>
</evidence>
<dbReference type="CDD" id="cd07043">
    <property type="entry name" value="STAS_anti-anti-sigma_factors"/>
    <property type="match status" value="1"/>
</dbReference>
<evidence type="ECO:0000256" key="1">
    <source>
        <dbReference type="ARBA" id="ARBA00009013"/>
    </source>
</evidence>
<dbReference type="STRING" id="642492.Clole_1462"/>
<evidence type="ECO:0000313" key="4">
    <source>
        <dbReference type="EMBL" id="ADZ83188.1"/>
    </source>
</evidence>
<dbReference type="Proteomes" id="UP000008467">
    <property type="component" value="Chromosome"/>
</dbReference>
<gene>
    <name evidence="4" type="ordered locus">Clole_1462</name>
</gene>
<accession>F2JJ29</accession>
<proteinExistence type="inferred from homology"/>
<dbReference type="Pfam" id="PF01740">
    <property type="entry name" value="STAS"/>
    <property type="match status" value="1"/>
</dbReference>
<protein>
    <recommendedName>
        <fullName evidence="2">Anti-sigma factor antagonist</fullName>
    </recommendedName>
</protein>